<dbReference type="AlphaFoldDB" id="A0A645EGH9"/>
<evidence type="ECO:0000256" key="1">
    <source>
        <dbReference type="SAM" id="MobiDB-lite"/>
    </source>
</evidence>
<organism evidence="2">
    <name type="scientific">bioreactor metagenome</name>
    <dbReference type="NCBI Taxonomy" id="1076179"/>
    <lineage>
        <taxon>unclassified sequences</taxon>
        <taxon>metagenomes</taxon>
        <taxon>ecological metagenomes</taxon>
    </lineage>
</organism>
<protein>
    <submittedName>
        <fullName evidence="2">Uncharacterized protein</fullName>
    </submittedName>
</protein>
<reference evidence="2" key="1">
    <citation type="submission" date="2019-08" db="EMBL/GenBank/DDBJ databases">
        <authorList>
            <person name="Kucharzyk K."/>
            <person name="Murdoch R.W."/>
            <person name="Higgins S."/>
            <person name="Loffler F."/>
        </authorList>
    </citation>
    <scope>NUCLEOTIDE SEQUENCE</scope>
</reference>
<dbReference type="EMBL" id="VSSQ01045789">
    <property type="protein sequence ID" value="MPM99702.1"/>
    <property type="molecule type" value="Genomic_DNA"/>
</dbReference>
<evidence type="ECO:0000313" key="2">
    <source>
        <dbReference type="EMBL" id="MPM99702.1"/>
    </source>
</evidence>
<accession>A0A645EGH9</accession>
<proteinExistence type="predicted"/>
<name>A0A645EGH9_9ZZZZ</name>
<feature type="region of interest" description="Disordered" evidence="1">
    <location>
        <begin position="39"/>
        <end position="61"/>
    </location>
</feature>
<sequence length="61" mass="6581">MGFVLVACSCADEDRPDETGGCYLFRPIDAGLEEITHDDIEHDKTGGDDDAGTCQDKFEVG</sequence>
<comment type="caution">
    <text evidence="2">The sequence shown here is derived from an EMBL/GenBank/DDBJ whole genome shotgun (WGS) entry which is preliminary data.</text>
</comment>
<gene>
    <name evidence="2" type="ORF">SDC9_146896</name>
</gene>